<evidence type="ECO:0008006" key="3">
    <source>
        <dbReference type="Google" id="ProtNLM"/>
    </source>
</evidence>
<dbReference type="PANTHER" id="PTHR43737:SF1">
    <property type="entry name" value="DUF1501 DOMAIN-CONTAINING PROTEIN"/>
    <property type="match status" value="1"/>
</dbReference>
<dbReference type="Pfam" id="PF07394">
    <property type="entry name" value="DUF1501"/>
    <property type="match status" value="1"/>
</dbReference>
<gene>
    <name evidence="1" type="ORF">DI565_15060</name>
</gene>
<reference evidence="1 2" key="1">
    <citation type="submission" date="2017-08" db="EMBL/GenBank/DDBJ databases">
        <title>Infants hospitalized years apart are colonized by the same room-sourced microbial strains.</title>
        <authorList>
            <person name="Brooks B."/>
            <person name="Olm M.R."/>
            <person name="Firek B.A."/>
            <person name="Baker R."/>
            <person name="Thomas B.C."/>
            <person name="Morowitz M.J."/>
            <person name="Banfield J.F."/>
        </authorList>
    </citation>
    <scope>NUCLEOTIDE SEQUENCE [LARGE SCALE GENOMIC DNA]</scope>
    <source>
        <strain evidence="1">S2_005_003_R2_43</strain>
    </source>
</reference>
<protein>
    <recommendedName>
        <fullName evidence="3">DUF1501 domain-containing protein</fullName>
    </recommendedName>
</protein>
<accession>A0A2W5M013</accession>
<dbReference type="Proteomes" id="UP000249577">
    <property type="component" value="Unassembled WGS sequence"/>
</dbReference>
<comment type="caution">
    <text evidence="1">The sequence shown here is derived from an EMBL/GenBank/DDBJ whole genome shotgun (WGS) entry which is preliminary data.</text>
</comment>
<evidence type="ECO:0000313" key="1">
    <source>
        <dbReference type="EMBL" id="PZQ12987.1"/>
    </source>
</evidence>
<dbReference type="AlphaFoldDB" id="A0A2W5M013"/>
<organism evidence="1 2">
    <name type="scientific">Ancylobacter novellus</name>
    <name type="common">Thiobacillus novellus</name>
    <dbReference type="NCBI Taxonomy" id="921"/>
    <lineage>
        <taxon>Bacteria</taxon>
        <taxon>Pseudomonadati</taxon>
        <taxon>Pseudomonadota</taxon>
        <taxon>Alphaproteobacteria</taxon>
        <taxon>Hyphomicrobiales</taxon>
        <taxon>Xanthobacteraceae</taxon>
        <taxon>Ancylobacter</taxon>
    </lineage>
</organism>
<dbReference type="PANTHER" id="PTHR43737">
    <property type="entry name" value="BLL7424 PROTEIN"/>
    <property type="match status" value="1"/>
</dbReference>
<evidence type="ECO:0000313" key="2">
    <source>
        <dbReference type="Proteomes" id="UP000249577"/>
    </source>
</evidence>
<dbReference type="InterPro" id="IPR010869">
    <property type="entry name" value="DUF1501"/>
</dbReference>
<dbReference type="EMBL" id="QFPN01000008">
    <property type="protein sequence ID" value="PZQ12987.1"/>
    <property type="molecule type" value="Genomic_DNA"/>
</dbReference>
<sequence length="474" mass="50014">MARREAHRLHRAVHVPRIPEALTMTDPISSRLAAAAAEGCAESRLLLSRRAVLGITAGLFSCAFLPKAASAATDDPRLLVVVLRGGMDGINVVVPHGDKSYERMRGAIAIPRSATLPLNTDYFGLNSALPSFGRMFLAGQASAVHAVCTPLHNRSHFDCQDNLESGLPGLASNPTGWLNRLLSVMPQGSPIDAYGAIQVGEAPLLLRGPERVLGWSPTWFSHPPAAISDAVTTLLRKRDKELYDALRAGMKADALAEKVSSDDDQSVSSFRRAFRGAARLLSAKNGPRIAVMSVSNFDTHSNQGSTDGFLWGSLNELDVGLKEFSDYAQSVWSKTVVVMATEFGRTVRVNGDDGTDHGVGTVALLAGGAVAGGKVLGDWPGLAASNLLDDSDLKPTTDLRAVFKGVLADHLGVSRSILDTTVFPESADVAPMQGLVRGSAASSLMAAASARASAASAVLRPVTPIERYRASFGV</sequence>
<proteinExistence type="predicted"/>
<name>A0A2W5M013_ANCNO</name>